<dbReference type="eggNOG" id="COG3409">
    <property type="taxonomic scope" value="Bacteria"/>
</dbReference>
<gene>
    <name evidence="2" type="ordered locus">P700755_001176</name>
</gene>
<proteinExistence type="predicted"/>
<sequence length="263" mass="30095">MENYPYYPSSVKKEITYPGDIKRGRRGPKAKRVQEWLSFHDFKTSTDGDFGPATELCVRDFQKENKINETGIVNQITWEALVKPMTDVLTDLHPIEGTTAPQNVLNFAKQHLKAHPVEIGGQNSGPWVRMYMNGNEGNQWPWCAGFVTFVMEQAYASLGRKMPIKGSFSCDNLANQAIKEGLFVKGTDIIKEKIKWEDMPECWLFLNRKTSTDWTHTGFGFSGHGEVFRTIEGNTNDEGSREGYEVCQRTRNNKNRDYIRLPD</sequence>
<reference evidence="2" key="2">
    <citation type="submission" date="2012-09" db="EMBL/GenBank/DDBJ databases">
        <title>The complete sequence of Psychroflexus torquis an extreme psychrophile from sea-ice that is stimulated by light.</title>
        <authorList>
            <person name="Feng S."/>
            <person name="Powell S.M."/>
            <person name="Bowman J.P."/>
        </authorList>
    </citation>
    <scope>NUCLEOTIDE SEQUENCE [LARGE SCALE GENOMIC DNA]</scope>
    <source>
        <strain evidence="2">ATCC 700755</strain>
    </source>
</reference>
<feature type="domain" description="Peptidoglycan binding-like" evidence="1">
    <location>
        <begin position="26"/>
        <end position="81"/>
    </location>
</feature>
<dbReference type="EMBL" id="CP003879">
    <property type="protein sequence ID" value="AFU68130.1"/>
    <property type="molecule type" value="Genomic_DNA"/>
</dbReference>
<dbReference type="Proteomes" id="UP000008514">
    <property type="component" value="Chromosome"/>
</dbReference>
<dbReference type="KEGG" id="ptq:P700755_001176"/>
<organism evidence="2 3">
    <name type="scientific">Psychroflexus torquis (strain ATCC 700755 / CIP 106069 / ACAM 623)</name>
    <dbReference type="NCBI Taxonomy" id="313595"/>
    <lineage>
        <taxon>Bacteria</taxon>
        <taxon>Pseudomonadati</taxon>
        <taxon>Bacteroidota</taxon>
        <taxon>Flavobacteriia</taxon>
        <taxon>Flavobacteriales</taxon>
        <taxon>Flavobacteriaceae</taxon>
        <taxon>Psychroflexus</taxon>
    </lineage>
</organism>
<dbReference type="Gene3D" id="1.10.101.10">
    <property type="entry name" value="PGBD-like superfamily/PGBD"/>
    <property type="match status" value="1"/>
</dbReference>
<dbReference type="Pfam" id="PF01471">
    <property type="entry name" value="PG_binding_1"/>
    <property type="match status" value="1"/>
</dbReference>
<reference evidence="2" key="1">
    <citation type="submission" date="2006-03" db="EMBL/GenBank/DDBJ databases">
        <authorList>
            <person name="Bowman J."/>
            <person name="Ferriera S."/>
            <person name="Johnson J."/>
            <person name="Kravitz S."/>
            <person name="Halpern A."/>
            <person name="Remington K."/>
            <person name="Beeson K."/>
            <person name="Tran B."/>
            <person name="Rogers Y.-H."/>
            <person name="Friedman R."/>
            <person name="Venter J.C."/>
        </authorList>
    </citation>
    <scope>NUCLEOTIDE SEQUENCE [LARGE SCALE GENOMIC DNA]</scope>
    <source>
        <strain evidence="2">ATCC 700755</strain>
    </source>
</reference>
<dbReference type="HOGENOM" id="CLU_091309_0_0_10"/>
<accession>K4IRN7</accession>
<dbReference type="InterPro" id="IPR036366">
    <property type="entry name" value="PGBDSf"/>
</dbReference>
<protein>
    <submittedName>
        <fullName evidence="2">Protein with peptidoglycan-binding domain</fullName>
    </submittedName>
</protein>
<dbReference type="InterPro" id="IPR002477">
    <property type="entry name" value="Peptidoglycan-bd-like"/>
</dbReference>
<dbReference type="RefSeq" id="WP_015023736.1">
    <property type="nucleotide sequence ID" value="NC_018721.1"/>
</dbReference>
<evidence type="ECO:0000313" key="3">
    <source>
        <dbReference type="Proteomes" id="UP000008514"/>
    </source>
</evidence>
<keyword evidence="3" id="KW-1185">Reference proteome</keyword>
<evidence type="ECO:0000313" key="2">
    <source>
        <dbReference type="EMBL" id="AFU68130.1"/>
    </source>
</evidence>
<evidence type="ECO:0000259" key="1">
    <source>
        <dbReference type="Pfam" id="PF01471"/>
    </source>
</evidence>
<name>K4IRN7_PSYTT</name>
<dbReference type="InterPro" id="IPR036365">
    <property type="entry name" value="PGBD-like_sf"/>
</dbReference>
<dbReference type="AlphaFoldDB" id="K4IRN7"/>
<dbReference type="STRING" id="313595.P700755_001176"/>
<dbReference type="OrthoDB" id="9812621at2"/>
<dbReference type="SUPFAM" id="SSF47090">
    <property type="entry name" value="PGBD-like"/>
    <property type="match status" value="1"/>
</dbReference>